<dbReference type="GO" id="GO:0051213">
    <property type="term" value="F:dioxygenase activity"/>
    <property type="evidence" value="ECO:0007669"/>
    <property type="project" value="UniProtKB-KW"/>
</dbReference>
<organism evidence="2 3">
    <name type="scientific">Tamaricihabitans halophyticus</name>
    <dbReference type="NCBI Taxonomy" id="1262583"/>
    <lineage>
        <taxon>Bacteria</taxon>
        <taxon>Bacillati</taxon>
        <taxon>Actinomycetota</taxon>
        <taxon>Actinomycetes</taxon>
        <taxon>Pseudonocardiales</taxon>
        <taxon>Pseudonocardiaceae</taxon>
        <taxon>Tamaricihabitans</taxon>
    </lineage>
</organism>
<dbReference type="RefSeq" id="WP_132876402.1">
    <property type="nucleotide sequence ID" value="NZ_SLXQ01000002.1"/>
</dbReference>
<keyword evidence="2" id="KW-0223">Dioxygenase</keyword>
<dbReference type="PANTHER" id="PTHR35908:SF1">
    <property type="entry name" value="CONSERVED PROTEIN"/>
    <property type="match status" value="1"/>
</dbReference>
<comment type="caution">
    <text evidence="2">The sequence shown here is derived from an EMBL/GenBank/DDBJ whole genome shotgun (WGS) entry which is preliminary data.</text>
</comment>
<evidence type="ECO:0000313" key="2">
    <source>
        <dbReference type="EMBL" id="TCP55017.1"/>
    </source>
</evidence>
<dbReference type="EMBL" id="SLXQ01000002">
    <property type="protein sequence ID" value="TCP55017.1"/>
    <property type="molecule type" value="Genomic_DNA"/>
</dbReference>
<dbReference type="GO" id="GO:0016829">
    <property type="term" value="F:lyase activity"/>
    <property type="evidence" value="ECO:0007669"/>
    <property type="project" value="UniProtKB-KW"/>
</dbReference>
<proteinExistence type="predicted"/>
<dbReference type="Pfam" id="PF18029">
    <property type="entry name" value="Glyoxalase_6"/>
    <property type="match status" value="1"/>
</dbReference>
<feature type="domain" description="Glyoxalase-like" evidence="1">
    <location>
        <begin position="10"/>
        <end position="132"/>
    </location>
</feature>
<dbReference type="CDD" id="cd06587">
    <property type="entry name" value="VOC"/>
    <property type="match status" value="1"/>
</dbReference>
<name>A0A4R2QZB0_9PSEU</name>
<dbReference type="Gene3D" id="3.10.180.10">
    <property type="entry name" value="2,3-Dihydroxybiphenyl 1,2-Dioxygenase, domain 1"/>
    <property type="match status" value="1"/>
</dbReference>
<protein>
    <submittedName>
        <fullName evidence="2">Catechol 2,3-dioxygenase-like lactoylglutathione lyase family enzyme</fullName>
    </submittedName>
</protein>
<accession>A0A4R2QZB0</accession>
<dbReference type="AlphaFoldDB" id="A0A4R2QZB0"/>
<keyword evidence="3" id="KW-1185">Reference proteome</keyword>
<dbReference type="SUPFAM" id="SSF54593">
    <property type="entry name" value="Glyoxalase/Bleomycin resistance protein/Dihydroxybiphenyl dioxygenase"/>
    <property type="match status" value="1"/>
</dbReference>
<sequence length="136" mass="14910">MKPRLRVTSVTIAAAKPRELAQFYGRLLDLEVTTVEPSRPGYPQEDGWAQIRPPAGLGMPTLNFEWESGYVPPSWPSVPGEQQLQEHLDIAVDDLDAAVAWAQDAGATLADFQPQDGVRVLFDPDGHPFCLFASGH</sequence>
<dbReference type="PANTHER" id="PTHR35908">
    <property type="entry name" value="HYPOTHETICAL FUSION PROTEIN"/>
    <property type="match status" value="1"/>
</dbReference>
<keyword evidence="2" id="KW-0560">Oxidoreductase</keyword>
<dbReference type="Proteomes" id="UP000294911">
    <property type="component" value="Unassembled WGS sequence"/>
</dbReference>
<keyword evidence="2" id="KW-0456">Lyase</keyword>
<dbReference type="OrthoDB" id="1645442at2"/>
<evidence type="ECO:0000259" key="1">
    <source>
        <dbReference type="Pfam" id="PF18029"/>
    </source>
</evidence>
<dbReference type="InterPro" id="IPR041581">
    <property type="entry name" value="Glyoxalase_6"/>
</dbReference>
<evidence type="ECO:0000313" key="3">
    <source>
        <dbReference type="Proteomes" id="UP000294911"/>
    </source>
</evidence>
<reference evidence="2 3" key="1">
    <citation type="submission" date="2019-03" db="EMBL/GenBank/DDBJ databases">
        <title>Genomic Encyclopedia of Type Strains, Phase IV (KMG-IV): sequencing the most valuable type-strain genomes for metagenomic binning, comparative biology and taxonomic classification.</title>
        <authorList>
            <person name="Goeker M."/>
        </authorList>
    </citation>
    <scope>NUCLEOTIDE SEQUENCE [LARGE SCALE GENOMIC DNA]</scope>
    <source>
        <strain evidence="2 3">DSM 45765</strain>
    </source>
</reference>
<dbReference type="InterPro" id="IPR029068">
    <property type="entry name" value="Glyas_Bleomycin-R_OHBP_Dase"/>
</dbReference>
<gene>
    <name evidence="2" type="ORF">EV191_102229</name>
</gene>